<protein>
    <submittedName>
        <fullName evidence="2">27779_t:CDS:1</fullName>
    </submittedName>
</protein>
<reference evidence="2 3" key="1">
    <citation type="submission" date="2021-06" db="EMBL/GenBank/DDBJ databases">
        <authorList>
            <person name="Kallberg Y."/>
            <person name="Tangrot J."/>
            <person name="Rosling A."/>
        </authorList>
    </citation>
    <scope>NUCLEOTIDE SEQUENCE [LARGE SCALE GENOMIC DNA]</scope>
    <source>
        <strain evidence="2 3">120-4 pot B 10/14</strain>
    </source>
</reference>
<feature type="region of interest" description="Disordered" evidence="1">
    <location>
        <begin position="113"/>
        <end position="132"/>
    </location>
</feature>
<proteinExistence type="predicted"/>
<dbReference type="Proteomes" id="UP000789901">
    <property type="component" value="Unassembled WGS sequence"/>
</dbReference>
<comment type="caution">
    <text evidence="2">The sequence shown here is derived from an EMBL/GenBank/DDBJ whole genome shotgun (WGS) entry which is preliminary data.</text>
</comment>
<feature type="compositionally biased region" description="Polar residues" evidence="1">
    <location>
        <begin position="153"/>
        <end position="170"/>
    </location>
</feature>
<keyword evidence="3" id="KW-1185">Reference proteome</keyword>
<organism evidence="2 3">
    <name type="scientific">Gigaspora margarita</name>
    <dbReference type="NCBI Taxonomy" id="4874"/>
    <lineage>
        <taxon>Eukaryota</taxon>
        <taxon>Fungi</taxon>
        <taxon>Fungi incertae sedis</taxon>
        <taxon>Mucoromycota</taxon>
        <taxon>Glomeromycotina</taxon>
        <taxon>Glomeromycetes</taxon>
        <taxon>Diversisporales</taxon>
        <taxon>Gigasporaceae</taxon>
        <taxon>Gigaspora</taxon>
    </lineage>
</organism>
<dbReference type="EMBL" id="CAJVQB010052519">
    <property type="protein sequence ID" value="CAG8835945.1"/>
    <property type="molecule type" value="Genomic_DNA"/>
</dbReference>
<evidence type="ECO:0000313" key="2">
    <source>
        <dbReference type="EMBL" id="CAG8835945.1"/>
    </source>
</evidence>
<feature type="region of interest" description="Disordered" evidence="1">
    <location>
        <begin position="146"/>
        <end position="170"/>
    </location>
</feature>
<evidence type="ECO:0000256" key="1">
    <source>
        <dbReference type="SAM" id="MobiDB-lite"/>
    </source>
</evidence>
<accession>A0ABN7WN12</accession>
<sequence>TTLGIIITLHRRLAKTHKYEGIVRANTLTRKKTYGKMNTMKYSNKTWQNGKKKQKLHDVGDNKENMFYNSFDTLNNSPILEYPHNNDSLSWDEKVEFELSTLKDTTNIWNNSTITQPSEVTETTQEPPKSTNNSELMLDMALQLDQIEEQDTTRGSLEINNQVTNSHREE</sequence>
<name>A0ABN7WN12_GIGMA</name>
<gene>
    <name evidence="2" type="ORF">GMARGA_LOCUS32802</name>
</gene>
<evidence type="ECO:0000313" key="3">
    <source>
        <dbReference type="Proteomes" id="UP000789901"/>
    </source>
</evidence>
<feature type="non-terminal residue" evidence="2">
    <location>
        <position position="1"/>
    </location>
</feature>